<proteinExistence type="predicted"/>
<feature type="region of interest" description="Disordered" evidence="1">
    <location>
        <begin position="36"/>
        <end position="77"/>
    </location>
</feature>
<sequence length="77" mass="8072">MTTRHERRATHSRRLEAMAVGTAALLTFLLCQLAPDGRTDAEGAGPPGAVPDAPATGRTADLGNRPDSADRRPALHS</sequence>
<organism evidence="2 3">
    <name type="scientific">Streptomyces oceani</name>
    <dbReference type="NCBI Taxonomy" id="1075402"/>
    <lineage>
        <taxon>Bacteria</taxon>
        <taxon>Bacillati</taxon>
        <taxon>Actinomycetota</taxon>
        <taxon>Actinomycetes</taxon>
        <taxon>Kitasatosporales</taxon>
        <taxon>Streptomycetaceae</taxon>
        <taxon>Streptomyces</taxon>
    </lineage>
</organism>
<dbReference type="EMBL" id="LJGU01000142">
    <property type="protein sequence ID" value="OEU96328.1"/>
    <property type="molecule type" value="Genomic_DNA"/>
</dbReference>
<evidence type="ECO:0000256" key="1">
    <source>
        <dbReference type="SAM" id="MobiDB-lite"/>
    </source>
</evidence>
<name>A0A1E7JXI9_9ACTN</name>
<accession>A0A1E7JXI9</accession>
<reference evidence="2 3" key="1">
    <citation type="journal article" date="2016" name="Front. Microbiol.">
        <title>Comparative Genomics Analysis of Streptomyces Species Reveals Their Adaptation to the Marine Environment and Their Diversity at the Genomic Level.</title>
        <authorList>
            <person name="Tian X."/>
            <person name="Zhang Z."/>
            <person name="Yang T."/>
            <person name="Chen M."/>
            <person name="Li J."/>
            <person name="Chen F."/>
            <person name="Yang J."/>
            <person name="Li W."/>
            <person name="Zhang B."/>
            <person name="Zhang Z."/>
            <person name="Wu J."/>
            <person name="Zhang C."/>
            <person name="Long L."/>
            <person name="Xiao J."/>
        </authorList>
    </citation>
    <scope>NUCLEOTIDE SEQUENCE [LARGE SCALE GENOMIC DNA]</scope>
    <source>
        <strain evidence="2 3">SCSIO 02100</strain>
    </source>
</reference>
<gene>
    <name evidence="2" type="ORF">AN216_20900</name>
</gene>
<dbReference type="Proteomes" id="UP000176101">
    <property type="component" value="Unassembled WGS sequence"/>
</dbReference>
<comment type="caution">
    <text evidence="2">The sequence shown here is derived from an EMBL/GenBank/DDBJ whole genome shotgun (WGS) entry which is preliminary data.</text>
</comment>
<dbReference type="RefSeq" id="WP_070198241.1">
    <property type="nucleotide sequence ID" value="NZ_LJGU01000142.1"/>
</dbReference>
<dbReference type="STRING" id="1075402.AN216_20900"/>
<evidence type="ECO:0000313" key="2">
    <source>
        <dbReference type="EMBL" id="OEU96328.1"/>
    </source>
</evidence>
<protein>
    <submittedName>
        <fullName evidence="2">Uncharacterized protein</fullName>
    </submittedName>
</protein>
<dbReference type="AlphaFoldDB" id="A0A1E7JXI9"/>
<evidence type="ECO:0000313" key="3">
    <source>
        <dbReference type="Proteomes" id="UP000176101"/>
    </source>
</evidence>
<keyword evidence="3" id="KW-1185">Reference proteome</keyword>
<feature type="compositionally biased region" description="Basic and acidic residues" evidence="1">
    <location>
        <begin position="67"/>
        <end position="77"/>
    </location>
</feature>